<dbReference type="EMBL" id="CP107006">
    <property type="protein sequence ID" value="UYQ93366.1"/>
    <property type="molecule type" value="Genomic_DNA"/>
</dbReference>
<keyword evidence="2 5" id="KW-0732">Signal</keyword>
<evidence type="ECO:0000256" key="5">
    <source>
        <dbReference type="SAM" id="SignalP"/>
    </source>
</evidence>
<evidence type="ECO:0000256" key="4">
    <source>
        <dbReference type="ARBA" id="ARBA00023136"/>
    </source>
</evidence>
<proteinExistence type="predicted"/>
<feature type="domain" description="Bacterial surface antigen (D15)" evidence="7">
    <location>
        <begin position="960"/>
        <end position="1180"/>
    </location>
</feature>
<dbReference type="InterPro" id="IPR029052">
    <property type="entry name" value="Metallo-depent_PP-like"/>
</dbReference>
<reference evidence="8" key="1">
    <citation type="submission" date="2022-10" db="EMBL/GenBank/DDBJ databases">
        <title>Chitinophaga sp. nov., isolated from soil.</title>
        <authorList>
            <person name="Jeon C.O."/>
        </authorList>
    </citation>
    <scope>NUCLEOTIDE SEQUENCE</scope>
    <source>
        <strain evidence="8">R8</strain>
    </source>
</reference>
<dbReference type="RefSeq" id="WP_264281460.1">
    <property type="nucleotide sequence ID" value="NZ_CP107006.1"/>
</dbReference>
<dbReference type="PANTHER" id="PTHR10161:SF14">
    <property type="entry name" value="TARTRATE-RESISTANT ACID PHOSPHATASE TYPE 5"/>
    <property type="match status" value="1"/>
</dbReference>
<gene>
    <name evidence="8" type="ORF">MKQ68_25110</name>
</gene>
<evidence type="ECO:0000259" key="7">
    <source>
        <dbReference type="Pfam" id="PF01103"/>
    </source>
</evidence>
<dbReference type="SUPFAM" id="SSF56300">
    <property type="entry name" value="Metallo-dependent phosphatases"/>
    <property type="match status" value="1"/>
</dbReference>
<keyword evidence="9" id="KW-1185">Reference proteome</keyword>
<name>A0ABY6J132_9BACT</name>
<evidence type="ECO:0000256" key="2">
    <source>
        <dbReference type="ARBA" id="ARBA00022729"/>
    </source>
</evidence>
<dbReference type="Pfam" id="PF01103">
    <property type="entry name" value="Omp85"/>
    <property type="match status" value="1"/>
</dbReference>
<evidence type="ECO:0000256" key="3">
    <source>
        <dbReference type="ARBA" id="ARBA00022801"/>
    </source>
</evidence>
<evidence type="ECO:0000313" key="8">
    <source>
        <dbReference type="EMBL" id="UYQ93366.1"/>
    </source>
</evidence>
<evidence type="ECO:0000313" key="9">
    <source>
        <dbReference type="Proteomes" id="UP001162741"/>
    </source>
</evidence>
<dbReference type="InterPro" id="IPR051558">
    <property type="entry name" value="Metallophosphoesterase_PAP"/>
</dbReference>
<dbReference type="PANTHER" id="PTHR10161">
    <property type="entry name" value="TARTRATE-RESISTANT ACID PHOSPHATASE TYPE 5"/>
    <property type="match status" value="1"/>
</dbReference>
<dbReference type="InterPro" id="IPR004843">
    <property type="entry name" value="Calcineurin-like_PHP"/>
</dbReference>
<keyword evidence="4" id="KW-0472">Membrane</keyword>
<comment type="subcellular location">
    <subcellularLocation>
        <location evidence="1">Membrane</location>
    </subcellularLocation>
</comment>
<dbReference type="Gene3D" id="3.60.21.10">
    <property type="match status" value="1"/>
</dbReference>
<accession>A0ABY6J132</accession>
<feature type="domain" description="Calcineurin-like phosphoesterase" evidence="6">
    <location>
        <begin position="29"/>
        <end position="227"/>
    </location>
</feature>
<evidence type="ECO:0000256" key="1">
    <source>
        <dbReference type="ARBA" id="ARBA00004370"/>
    </source>
</evidence>
<dbReference type="InterPro" id="IPR000184">
    <property type="entry name" value="Bac_surfAg_D15"/>
</dbReference>
<feature type="chain" id="PRO_5047037228" evidence="5">
    <location>
        <begin position="24"/>
        <end position="1217"/>
    </location>
</feature>
<dbReference type="Gene3D" id="2.40.160.50">
    <property type="entry name" value="membrane protein fhac: a member of the omp85/tpsb transporter family"/>
    <property type="match status" value="1"/>
</dbReference>
<dbReference type="Pfam" id="PF00149">
    <property type="entry name" value="Metallophos"/>
    <property type="match status" value="1"/>
</dbReference>
<organism evidence="8 9">
    <name type="scientific">Chitinophaga horti</name>
    <dbReference type="NCBI Taxonomy" id="2920382"/>
    <lineage>
        <taxon>Bacteria</taxon>
        <taxon>Pseudomonadati</taxon>
        <taxon>Bacteroidota</taxon>
        <taxon>Chitinophagia</taxon>
        <taxon>Chitinophagales</taxon>
        <taxon>Chitinophagaceae</taxon>
        <taxon>Chitinophaga</taxon>
    </lineage>
</organism>
<evidence type="ECO:0000259" key="6">
    <source>
        <dbReference type="Pfam" id="PF00149"/>
    </source>
</evidence>
<feature type="signal peptide" evidence="5">
    <location>
        <begin position="1"/>
        <end position="23"/>
    </location>
</feature>
<sequence>MQAFRRLAALVAIAIMTQQAVKAQDVLQRIILIGDAGELHQGKNAVIDAVRQRIDLNKGNNTILFLGDNIYPKGLPSEAAKTYPAAKAIIDYQIGLVRGTTANGYIIPGNHDWKKQGPGGWETVRNQQRYIDSQYLPNVQFFPKDGCPGPVGVPIGNSILLIMMDSEWWLHQYEKPGLTSSCDCKNEDEVTTAITDLILRNPGKLVVFATHHPFRSYGPHGGYYTLKQHIFPFTDLNRSLYIPLPVIGSIYPITRGVFGTPEDIPHPQYQRMIKSVEAAIPADQPTVFVSGHDHTLQFIRDKRFPYIVSGAGAKDNRVRKGKGSEFATCENGYTVLEMLADSTLRVNFYNDESATPLFTTTVMKLTSQKLQQTAPVSGKKIGDTVVVAIDPAYNKAGVIHRKLLGDNYRAEWAQPMSFPVMDLQREKGGLKILQRGGGKQTSSLRLEDSAGNEWVLRSLRKNPIVAVPVPLRETFAVDLVQDQISGANPYAPLVVAPLATAAGIPHANPKLVYLPKDTSLGIYRNDFGDQVYLFEEREPGSEKKTYNTEKMLEKLHGDNDNEVDQHAALQARLLDMLMADWDRHDDQWRWGMAKEKKGRYSFYPVPRDRDQAFYVNEGVITRMLSWRFLLPFVQGFREKIPYIQGFNFNPRYFDRSFLNELDESDWHKQTQKFVATMNDEVLKNAVGYFPDSIEHLPATARTYDVLKARRAILEEQALKHYRFISKGVDVTGSEKHELFQVERLDDGKVKVKVSKIAKSGDVEQTLYKRTFDPKVTKEIRLFSLGGKDRFELYGDHRSPIRIRMIGGKDADTYIDSTNGHFGKRVQIYDLNNGSDSFNMAHRNARLRLSSDPAIIEYNRKAFLYDKVVPLVFAAYNLDDGISLGAGVQYTNHGFRKLPFKSKQTLTFSHAIATQAYNFHYNGHFTDVIGRTDLLVDGRARAPHNTINFFGLGNDTKFDKEVTEKPIQYYRTRFNYYTADVLLSTKLGNKINVAYGPTVNVYSFDRQDNDDRYINNFDDNKLDSFSINQHKYHAGGKLRLEIDTRNNTLIPSRGIHWTTTLTGNVGLNDFSRNYSQLKSDLSLYLSFREPANFVVVTRFGAGHTWGSYEYFQALSLGSNSNLRGFRNNRFAGRTMAYNNTEFRLKLFQFSTRVLPATVGLIGFNDVGRVWVPDEKSSSWHDGYGGGFYLSPINMFIITAELAHSKEGLLPYFSLGFKF</sequence>
<protein>
    <submittedName>
        <fullName evidence="8">BamA/TamA family outer membrane protein</fullName>
    </submittedName>
</protein>
<dbReference type="Proteomes" id="UP001162741">
    <property type="component" value="Chromosome"/>
</dbReference>
<keyword evidence="3" id="KW-0378">Hydrolase</keyword>